<sequence length="113" mass="12516">MRARCRIKVLCSEANPNEQSLAFLLSASSRGDRLLKSCAQSNRNTISLAIASCKRTEPMCLALQLFNAFAVLRSLWSRHLNASISVVAHGRGARHASSTTWRYPSHLGQKFSK</sequence>
<organism evidence="1 2">
    <name type="scientific">Panicum virgatum</name>
    <name type="common">Blackwell switchgrass</name>
    <dbReference type="NCBI Taxonomy" id="38727"/>
    <lineage>
        <taxon>Eukaryota</taxon>
        <taxon>Viridiplantae</taxon>
        <taxon>Streptophyta</taxon>
        <taxon>Embryophyta</taxon>
        <taxon>Tracheophyta</taxon>
        <taxon>Spermatophyta</taxon>
        <taxon>Magnoliopsida</taxon>
        <taxon>Liliopsida</taxon>
        <taxon>Poales</taxon>
        <taxon>Poaceae</taxon>
        <taxon>PACMAD clade</taxon>
        <taxon>Panicoideae</taxon>
        <taxon>Panicodae</taxon>
        <taxon>Paniceae</taxon>
        <taxon>Panicinae</taxon>
        <taxon>Panicum</taxon>
        <taxon>Panicum sect. Hiantes</taxon>
    </lineage>
</organism>
<keyword evidence="2" id="KW-1185">Reference proteome</keyword>
<comment type="caution">
    <text evidence="1">The sequence shown here is derived from an EMBL/GenBank/DDBJ whole genome shotgun (WGS) entry which is preliminary data.</text>
</comment>
<gene>
    <name evidence="1" type="ORF">PVAP13_2NG247506</name>
</gene>
<evidence type="ECO:0000313" key="2">
    <source>
        <dbReference type="Proteomes" id="UP000823388"/>
    </source>
</evidence>
<protein>
    <submittedName>
        <fullName evidence="1">Uncharacterized protein</fullName>
    </submittedName>
</protein>
<dbReference type="EMBL" id="CM029040">
    <property type="protein sequence ID" value="KAG2633750.1"/>
    <property type="molecule type" value="Genomic_DNA"/>
</dbReference>
<name>A0A8T0VEW2_PANVG</name>
<dbReference type="AlphaFoldDB" id="A0A8T0VEW2"/>
<proteinExistence type="predicted"/>
<accession>A0A8T0VEW2</accession>
<reference evidence="1 2" key="1">
    <citation type="submission" date="2020-05" db="EMBL/GenBank/DDBJ databases">
        <title>WGS assembly of Panicum virgatum.</title>
        <authorList>
            <person name="Lovell J.T."/>
            <person name="Jenkins J."/>
            <person name="Shu S."/>
            <person name="Juenger T.E."/>
            <person name="Schmutz J."/>
        </authorList>
    </citation>
    <scope>NUCLEOTIDE SEQUENCE [LARGE SCALE GENOMIC DNA]</scope>
    <source>
        <strain evidence="2">cv. AP13</strain>
    </source>
</reference>
<dbReference type="Proteomes" id="UP000823388">
    <property type="component" value="Chromosome 2N"/>
</dbReference>
<evidence type="ECO:0000313" key="1">
    <source>
        <dbReference type="EMBL" id="KAG2633750.1"/>
    </source>
</evidence>